<sequence>MAHLYDERGNQLQLTDERGNPVTLTDEHGRPMHLTGVATTVDPTNVDVVTDTTIGVVSAPTTGCAAILFDQYPEALLFEPPPPLQPHQHQQVLHSTSSSSNSVIILLSLSKYEKF</sequence>
<dbReference type="OrthoDB" id="685434at2759"/>
<organism evidence="2 3">
    <name type="scientific">Cuscuta campestris</name>
    <dbReference type="NCBI Taxonomy" id="132261"/>
    <lineage>
        <taxon>Eukaryota</taxon>
        <taxon>Viridiplantae</taxon>
        <taxon>Streptophyta</taxon>
        <taxon>Embryophyta</taxon>
        <taxon>Tracheophyta</taxon>
        <taxon>Spermatophyta</taxon>
        <taxon>Magnoliopsida</taxon>
        <taxon>eudicotyledons</taxon>
        <taxon>Gunneridae</taxon>
        <taxon>Pentapetalae</taxon>
        <taxon>asterids</taxon>
        <taxon>lamiids</taxon>
        <taxon>Solanales</taxon>
        <taxon>Convolvulaceae</taxon>
        <taxon>Cuscuteae</taxon>
        <taxon>Cuscuta</taxon>
        <taxon>Cuscuta subgen. Grammica</taxon>
        <taxon>Cuscuta sect. Cleistogrammica</taxon>
    </lineage>
</organism>
<evidence type="ECO:0000313" key="2">
    <source>
        <dbReference type="EMBL" id="VFQ65840.1"/>
    </source>
</evidence>
<evidence type="ECO:0000256" key="1">
    <source>
        <dbReference type="SAM" id="MobiDB-lite"/>
    </source>
</evidence>
<evidence type="ECO:0000313" key="3">
    <source>
        <dbReference type="Proteomes" id="UP000595140"/>
    </source>
</evidence>
<dbReference type="EMBL" id="OOIL02000495">
    <property type="protein sequence ID" value="VFQ65840.1"/>
    <property type="molecule type" value="Genomic_DNA"/>
</dbReference>
<accession>A0A484KKI6</accession>
<dbReference type="Proteomes" id="UP000595140">
    <property type="component" value="Unassembled WGS sequence"/>
</dbReference>
<protein>
    <submittedName>
        <fullName evidence="2">Uncharacterized protein</fullName>
    </submittedName>
</protein>
<gene>
    <name evidence="2" type="ORF">CCAM_LOCUS7616</name>
</gene>
<dbReference type="AlphaFoldDB" id="A0A484KKI6"/>
<proteinExistence type="predicted"/>
<name>A0A484KKI6_9ASTE</name>
<feature type="region of interest" description="Disordered" evidence="1">
    <location>
        <begin position="1"/>
        <end position="21"/>
    </location>
</feature>
<keyword evidence="3" id="KW-1185">Reference proteome</keyword>
<reference evidence="2 3" key="1">
    <citation type="submission" date="2018-04" db="EMBL/GenBank/DDBJ databases">
        <authorList>
            <person name="Vogel A."/>
        </authorList>
    </citation>
    <scope>NUCLEOTIDE SEQUENCE [LARGE SCALE GENOMIC DNA]</scope>
</reference>